<reference evidence="1" key="2">
    <citation type="journal article" date="2021" name="PeerJ">
        <title>Extensive microbial diversity within the chicken gut microbiome revealed by metagenomics and culture.</title>
        <authorList>
            <person name="Gilroy R."/>
            <person name="Ravi A."/>
            <person name="Getino M."/>
            <person name="Pursley I."/>
            <person name="Horton D.L."/>
            <person name="Alikhan N.F."/>
            <person name="Baker D."/>
            <person name="Gharbi K."/>
            <person name="Hall N."/>
            <person name="Watson M."/>
            <person name="Adriaenssens E.M."/>
            <person name="Foster-Nyarko E."/>
            <person name="Jarju S."/>
            <person name="Secka A."/>
            <person name="Antonio M."/>
            <person name="Oren A."/>
            <person name="Chaudhuri R.R."/>
            <person name="La Ragione R."/>
            <person name="Hildebrand F."/>
            <person name="Pallen M.J."/>
        </authorList>
    </citation>
    <scope>NUCLEOTIDE SEQUENCE</scope>
    <source>
        <strain evidence="1">CHK195-15760</strain>
    </source>
</reference>
<evidence type="ECO:0000313" key="1">
    <source>
        <dbReference type="EMBL" id="HIU51410.1"/>
    </source>
</evidence>
<gene>
    <name evidence="1" type="ORF">IAB70_02110</name>
</gene>
<dbReference type="AlphaFoldDB" id="A0A9D1S934"/>
<evidence type="ECO:0000313" key="2">
    <source>
        <dbReference type="Proteomes" id="UP000824093"/>
    </source>
</evidence>
<comment type="caution">
    <text evidence="1">The sequence shown here is derived from an EMBL/GenBank/DDBJ whole genome shotgun (WGS) entry which is preliminary data.</text>
</comment>
<dbReference type="EMBL" id="DVNH01000016">
    <property type="protein sequence ID" value="HIU51410.1"/>
    <property type="molecule type" value="Genomic_DNA"/>
</dbReference>
<reference evidence="1" key="1">
    <citation type="submission" date="2020-10" db="EMBL/GenBank/DDBJ databases">
        <authorList>
            <person name="Gilroy R."/>
        </authorList>
    </citation>
    <scope>NUCLEOTIDE SEQUENCE</scope>
    <source>
        <strain evidence="1">CHK195-15760</strain>
    </source>
</reference>
<accession>A0A9D1S934</accession>
<sequence>MLLKDLTEVWISKYEKVSDHGEIKKIWKYKDMAYLNLQQDLNELDRNSAGEVDYGIENARTDMEYDIQKGNGISLKDISKLDSFIPDYTVTDCPKIGNTTLYKLEKYNGD</sequence>
<dbReference type="Proteomes" id="UP000824093">
    <property type="component" value="Unassembled WGS sequence"/>
</dbReference>
<proteinExistence type="predicted"/>
<protein>
    <submittedName>
        <fullName evidence="1">Uncharacterized protein</fullName>
    </submittedName>
</protein>
<name>A0A9D1S934_9FIRM</name>
<organism evidence="1 2">
    <name type="scientific">Candidatus Merdicola faecigallinarum</name>
    <dbReference type="NCBI Taxonomy" id="2840862"/>
    <lineage>
        <taxon>Bacteria</taxon>
        <taxon>Bacillati</taxon>
        <taxon>Bacillota</taxon>
        <taxon>Clostridia</taxon>
        <taxon>Candidatus Merdicola</taxon>
    </lineage>
</organism>